<keyword evidence="1" id="KW-1133">Transmembrane helix</keyword>
<proteinExistence type="predicted"/>
<protein>
    <submittedName>
        <fullName evidence="2">Hypothetical membrane protein</fullName>
    </submittedName>
</protein>
<dbReference type="HOGENOM" id="CLU_1748735_0_0_7"/>
<dbReference type="KEGG" id="sat:SYN_00332"/>
<dbReference type="STRING" id="56780.SYN_00332"/>
<feature type="transmembrane region" description="Helical" evidence="1">
    <location>
        <begin position="98"/>
        <end position="118"/>
    </location>
</feature>
<dbReference type="RefSeq" id="WP_011418838.1">
    <property type="nucleotide sequence ID" value="NC_007759.1"/>
</dbReference>
<accession>Q2LXL2</accession>
<sequence>MTWDKVLKAINIIFPLIGMGLMIFYDACDTSCSYLQGTLLGIDLKIVGILFMAGLLAAALPPFSRYPIPIDHLRTMMLSAAIGGEILLVRFQIAEGTYCPFCLAFGMCLLVLFAANFIMMNKYLALGSFLAGIGAFVLFFEGSVLPLYG</sequence>
<dbReference type="InParanoid" id="Q2LXL2"/>
<evidence type="ECO:0000256" key="1">
    <source>
        <dbReference type="SAM" id="Phobius"/>
    </source>
</evidence>
<feature type="transmembrane region" description="Helical" evidence="1">
    <location>
        <begin position="6"/>
        <end position="25"/>
    </location>
</feature>
<gene>
    <name evidence="2" type="ORF">SYN_00332</name>
</gene>
<keyword evidence="3" id="KW-1185">Reference proteome</keyword>
<evidence type="ECO:0000313" key="2">
    <source>
        <dbReference type="EMBL" id="ABC78822.1"/>
    </source>
</evidence>
<feature type="transmembrane region" description="Helical" evidence="1">
    <location>
        <begin position="124"/>
        <end position="148"/>
    </location>
</feature>
<evidence type="ECO:0000313" key="3">
    <source>
        <dbReference type="Proteomes" id="UP000001933"/>
    </source>
</evidence>
<keyword evidence="1" id="KW-0472">Membrane</keyword>
<dbReference type="InterPro" id="IPR038354">
    <property type="entry name" value="VKOR_sf"/>
</dbReference>
<reference evidence="2 3" key="1">
    <citation type="journal article" date="2007" name="Proc. Natl. Acad. Sci. U.S.A.">
        <title>The genome of Syntrophus aciditrophicus: life at the thermodynamic limit of microbial growth.</title>
        <authorList>
            <person name="McInerney M.J."/>
            <person name="Rohlin L."/>
            <person name="Mouttaki H."/>
            <person name="Kim U."/>
            <person name="Krupp R.S."/>
            <person name="Rios-Hernandez L."/>
            <person name="Sieber J."/>
            <person name="Struchtemeyer C.G."/>
            <person name="Bhattacharyya A."/>
            <person name="Campbell J.W."/>
            <person name="Gunsalus R.P."/>
        </authorList>
    </citation>
    <scope>NUCLEOTIDE SEQUENCE [LARGE SCALE GENOMIC DNA]</scope>
    <source>
        <strain evidence="2 3">SB</strain>
    </source>
</reference>
<dbReference type="AlphaFoldDB" id="Q2LXL2"/>
<organism evidence="2 3">
    <name type="scientific">Syntrophus aciditrophicus (strain SB)</name>
    <dbReference type="NCBI Taxonomy" id="56780"/>
    <lineage>
        <taxon>Bacteria</taxon>
        <taxon>Pseudomonadati</taxon>
        <taxon>Thermodesulfobacteriota</taxon>
        <taxon>Syntrophia</taxon>
        <taxon>Syntrophales</taxon>
        <taxon>Syntrophaceae</taxon>
        <taxon>Syntrophus</taxon>
    </lineage>
</organism>
<name>Q2LXL2_SYNAS</name>
<dbReference type="OrthoDB" id="9834764at2"/>
<feature type="transmembrane region" description="Helical" evidence="1">
    <location>
        <begin position="37"/>
        <end position="60"/>
    </location>
</feature>
<dbReference type="EMBL" id="CP000252">
    <property type="protein sequence ID" value="ABC78822.1"/>
    <property type="molecule type" value="Genomic_DNA"/>
</dbReference>
<dbReference type="Gene3D" id="1.20.1440.130">
    <property type="entry name" value="VKOR domain"/>
    <property type="match status" value="1"/>
</dbReference>
<dbReference type="eggNOG" id="COG1651">
    <property type="taxonomic scope" value="Bacteria"/>
</dbReference>
<keyword evidence="1" id="KW-0812">Transmembrane</keyword>
<dbReference type="Proteomes" id="UP000001933">
    <property type="component" value="Chromosome"/>
</dbReference>